<accession>A0ABW1YVQ0</accession>
<dbReference type="EMBL" id="JBHSVR010000001">
    <property type="protein sequence ID" value="MFC6635470.1"/>
    <property type="molecule type" value="Genomic_DNA"/>
</dbReference>
<dbReference type="Proteomes" id="UP001596425">
    <property type="component" value="Unassembled WGS sequence"/>
</dbReference>
<gene>
    <name evidence="1" type="ORF">ACFQBM_19520</name>
</gene>
<organism evidence="1 2">
    <name type="scientific">Microbulbifer taiwanensis</name>
    <dbReference type="NCBI Taxonomy" id="986746"/>
    <lineage>
        <taxon>Bacteria</taxon>
        <taxon>Pseudomonadati</taxon>
        <taxon>Pseudomonadota</taxon>
        <taxon>Gammaproteobacteria</taxon>
        <taxon>Cellvibrionales</taxon>
        <taxon>Microbulbiferaceae</taxon>
        <taxon>Microbulbifer</taxon>
    </lineage>
</organism>
<evidence type="ECO:0008006" key="3">
    <source>
        <dbReference type="Google" id="ProtNLM"/>
    </source>
</evidence>
<keyword evidence="2" id="KW-1185">Reference proteome</keyword>
<sequence length="77" mass="8991">MTVIDIYNEFRDKFSEVTVKADEVHILEWDEVDSDLAYAWFESLAKALNLEMARGSPVDIYIPVFKFMHNKYLSGDI</sequence>
<proteinExistence type="predicted"/>
<evidence type="ECO:0000313" key="1">
    <source>
        <dbReference type="EMBL" id="MFC6635470.1"/>
    </source>
</evidence>
<evidence type="ECO:0000313" key="2">
    <source>
        <dbReference type="Proteomes" id="UP001596425"/>
    </source>
</evidence>
<name>A0ABW1YVQ0_9GAMM</name>
<comment type="caution">
    <text evidence="1">The sequence shown here is derived from an EMBL/GenBank/DDBJ whole genome shotgun (WGS) entry which is preliminary data.</text>
</comment>
<protein>
    <recommendedName>
        <fullName evidence="3">Acyl carrier protein</fullName>
    </recommendedName>
</protein>
<reference evidence="2" key="1">
    <citation type="journal article" date="2019" name="Int. J. Syst. Evol. Microbiol.">
        <title>The Global Catalogue of Microorganisms (GCM) 10K type strain sequencing project: providing services to taxonomists for standard genome sequencing and annotation.</title>
        <authorList>
            <consortium name="The Broad Institute Genomics Platform"/>
            <consortium name="The Broad Institute Genome Sequencing Center for Infectious Disease"/>
            <person name="Wu L."/>
            <person name="Ma J."/>
        </authorList>
    </citation>
    <scope>NUCLEOTIDE SEQUENCE [LARGE SCALE GENOMIC DNA]</scope>
    <source>
        <strain evidence="2">CGMCC 1.13718</strain>
    </source>
</reference>
<dbReference type="RefSeq" id="WP_193194713.1">
    <property type="nucleotide sequence ID" value="NZ_JACZFR010000066.1"/>
</dbReference>